<reference evidence="2 3" key="1">
    <citation type="submission" date="2019-10" db="EMBL/GenBank/DDBJ databases">
        <title>Assembly and Annotation for the nematode Trichostrongylus colubriformis.</title>
        <authorList>
            <person name="Martin J."/>
        </authorList>
    </citation>
    <scope>NUCLEOTIDE SEQUENCE [LARGE SCALE GENOMIC DNA]</scope>
    <source>
        <strain evidence="2">G859</strain>
        <tissue evidence="2">Whole worm</tissue>
    </source>
</reference>
<feature type="region of interest" description="Disordered" evidence="1">
    <location>
        <begin position="49"/>
        <end position="92"/>
    </location>
</feature>
<gene>
    <name evidence="2" type="ORF">GCK32_012637</name>
</gene>
<evidence type="ECO:0000256" key="1">
    <source>
        <dbReference type="SAM" id="MobiDB-lite"/>
    </source>
</evidence>
<accession>A0AAN8F6U7</accession>
<dbReference type="EMBL" id="WIXE01021392">
    <property type="protein sequence ID" value="KAK5968427.1"/>
    <property type="molecule type" value="Genomic_DNA"/>
</dbReference>
<feature type="non-terminal residue" evidence="2">
    <location>
        <position position="480"/>
    </location>
</feature>
<comment type="caution">
    <text evidence="2">The sequence shown here is derived from an EMBL/GenBank/DDBJ whole genome shotgun (WGS) entry which is preliminary data.</text>
</comment>
<feature type="region of interest" description="Disordered" evidence="1">
    <location>
        <begin position="130"/>
        <end position="149"/>
    </location>
</feature>
<feature type="compositionally biased region" description="Basic and acidic residues" evidence="1">
    <location>
        <begin position="1"/>
        <end position="26"/>
    </location>
</feature>
<dbReference type="Proteomes" id="UP001331761">
    <property type="component" value="Unassembled WGS sequence"/>
</dbReference>
<organism evidence="2 3">
    <name type="scientific">Trichostrongylus colubriformis</name>
    <name type="common">Black scour worm</name>
    <dbReference type="NCBI Taxonomy" id="6319"/>
    <lineage>
        <taxon>Eukaryota</taxon>
        <taxon>Metazoa</taxon>
        <taxon>Ecdysozoa</taxon>
        <taxon>Nematoda</taxon>
        <taxon>Chromadorea</taxon>
        <taxon>Rhabditida</taxon>
        <taxon>Rhabditina</taxon>
        <taxon>Rhabditomorpha</taxon>
        <taxon>Strongyloidea</taxon>
        <taxon>Trichostrongylidae</taxon>
        <taxon>Trichostrongylus</taxon>
    </lineage>
</organism>
<proteinExistence type="predicted"/>
<protein>
    <submittedName>
        <fullName evidence="2">Uncharacterized protein</fullName>
    </submittedName>
</protein>
<feature type="compositionally biased region" description="Low complexity" evidence="1">
    <location>
        <begin position="50"/>
        <end position="77"/>
    </location>
</feature>
<sequence length="480" mass="53276">MKRTKLKPEPAEAGARETDSRSREASGELLFDFDIDPDYDFTVTLADTRPSASHSSGAPAHLFDTVSLGSSSSETTSARQDPAPTEPKVEDMDAVAGEFVSSLQHSPPRFLPIPSPVPASSAALQHLSLDSQADSSADQPSTSAASAAVPRVLRVNPPAAWISAEESLPPKRARVMTAPPALDVRGIQKHPAQPPQLESTPPDYSNEFSHLHPWGKHVVRRRAWDNLSDDMVTPDLPTIIYRHIPPQHAYFATRFVRSLFPRRFLGQPSPTNRLPIMEIMRLNDIIAFRQHAVQLTMALLGNRYRDDTDDIRQLPSTEPGPPPTVLAPPLRDCVRPVLYQVVSRGYGQGVILEAKDFFIPGPDLPELQCLPMTQSSVHYLTQTRGFDRDQLSVKDFVWVFSLRPTPRALRSDNREEVLELARRPRSSIVDSPNPYFLQVHEFIPVTPPCNRTNVLGMVIAVTRRGRDANVVNNIYIAVEG</sequence>
<feature type="region of interest" description="Disordered" evidence="1">
    <location>
        <begin position="1"/>
        <end position="28"/>
    </location>
</feature>
<feature type="compositionally biased region" description="Low complexity" evidence="1">
    <location>
        <begin position="130"/>
        <end position="148"/>
    </location>
</feature>
<name>A0AAN8F6U7_TRICO</name>
<keyword evidence="3" id="KW-1185">Reference proteome</keyword>
<dbReference type="AlphaFoldDB" id="A0AAN8F6U7"/>
<evidence type="ECO:0000313" key="2">
    <source>
        <dbReference type="EMBL" id="KAK5968427.1"/>
    </source>
</evidence>
<evidence type="ECO:0000313" key="3">
    <source>
        <dbReference type="Proteomes" id="UP001331761"/>
    </source>
</evidence>